<feature type="active site" evidence="1">
    <location>
        <position position="316"/>
    </location>
</feature>
<dbReference type="KEGG" id="nik:F5I99_17605"/>
<dbReference type="Pfam" id="PF02661">
    <property type="entry name" value="Fic"/>
    <property type="match status" value="1"/>
</dbReference>
<keyword evidence="5" id="KW-1185">Reference proteome</keyword>
<dbReference type="InterPro" id="IPR040198">
    <property type="entry name" value="Fido_containing"/>
</dbReference>
<reference evidence="4 5" key="1">
    <citation type="submission" date="2019-09" db="EMBL/GenBank/DDBJ databases">
        <title>Nitrincola iocasae sp. nov., a bacterium isolated from the sediment collected at a cold seep field in South China Sea.</title>
        <authorList>
            <person name="Zhang H."/>
            <person name="Wang H."/>
            <person name="Li C."/>
        </authorList>
    </citation>
    <scope>NUCLEOTIDE SEQUENCE [LARGE SCALE GENOMIC DNA]</scope>
    <source>
        <strain evidence="4 5">KXZD1103</strain>
    </source>
</reference>
<dbReference type="GO" id="GO:0005524">
    <property type="term" value="F:ATP binding"/>
    <property type="evidence" value="ECO:0007669"/>
    <property type="project" value="UniProtKB-KW"/>
</dbReference>
<name>A0A5J6LIN6_9GAMM</name>
<keyword evidence="2" id="KW-0547">Nucleotide-binding</keyword>
<sequence length="495" mass="57017">MRAEYAGYAYLASLNTIKSLELDITCQVVSVQRKEVIDKVIAIPAGLKPAERVLSHILFALKHEGVNMQILAQALPLVEELDLRKEFDSSPTGKYIRSACFLWEHFTGQTVKRTQPLTQGNYIPLFDPGRYITTQGYKDKRWRIIFNGLGSLDYCITVRRTERLEQALSRDVLQKVRAFTDSLDPNLLNRALSWIYLSETRDSFAIENEVPDSSKMNRFINLLRRAHETRIIDEGYLVYLQNETINNQFDWAASFRTEQNYLSNGVGAIGVTYVPPEPDLCRKLMKEWLALVNDMPNDVNPLVLGAILSFGFVFIHPFMDGNGRLSRFMFHHVLCQQGRLSNGLILPVSAVLHDKERDYLDALSTYSAKTRMFWDVTYIDIDNITLSFQGHDAIYRFWDGTLCAELMAEASEEAMEQYIKREVAHLSRYDALKRRIDRAFDVSDSTLSKLVLFCLEQNGRISNKRRDQYHYSVPEDIFDALEEAYSELFDESKAD</sequence>
<dbReference type="AlphaFoldDB" id="A0A5J6LIN6"/>
<dbReference type="Proteomes" id="UP000325606">
    <property type="component" value="Chromosome"/>
</dbReference>
<feature type="binding site" evidence="2">
    <location>
        <begin position="320"/>
        <end position="327"/>
    </location>
    <ligand>
        <name>ATP</name>
        <dbReference type="ChEBI" id="CHEBI:30616"/>
    </ligand>
</feature>
<dbReference type="Gene3D" id="1.10.3290.10">
    <property type="entry name" value="Fido-like domain"/>
    <property type="match status" value="1"/>
</dbReference>
<dbReference type="PANTHER" id="PTHR13504:SF38">
    <property type="entry name" value="FIDO DOMAIN-CONTAINING PROTEIN"/>
    <property type="match status" value="1"/>
</dbReference>
<evidence type="ECO:0000256" key="2">
    <source>
        <dbReference type="PIRSR" id="PIRSR640198-2"/>
    </source>
</evidence>
<dbReference type="RefSeq" id="WP_151058306.1">
    <property type="nucleotide sequence ID" value="NZ_CP044222.1"/>
</dbReference>
<proteinExistence type="predicted"/>
<dbReference type="EMBL" id="CP044222">
    <property type="protein sequence ID" value="QEW08162.1"/>
    <property type="molecule type" value="Genomic_DNA"/>
</dbReference>
<evidence type="ECO:0000256" key="1">
    <source>
        <dbReference type="PIRSR" id="PIRSR640198-1"/>
    </source>
</evidence>
<organism evidence="4 5">
    <name type="scientific">Nitrincola iocasae</name>
    <dbReference type="NCBI Taxonomy" id="2614693"/>
    <lineage>
        <taxon>Bacteria</taxon>
        <taxon>Pseudomonadati</taxon>
        <taxon>Pseudomonadota</taxon>
        <taxon>Gammaproteobacteria</taxon>
        <taxon>Oceanospirillales</taxon>
        <taxon>Oceanospirillaceae</taxon>
        <taxon>Nitrincola</taxon>
    </lineage>
</organism>
<protein>
    <submittedName>
        <fullName evidence="4">Fic family protein</fullName>
    </submittedName>
</protein>
<dbReference type="InterPro" id="IPR003812">
    <property type="entry name" value="Fido"/>
</dbReference>
<dbReference type="SUPFAM" id="SSF140931">
    <property type="entry name" value="Fic-like"/>
    <property type="match status" value="1"/>
</dbReference>
<feature type="domain" description="Fido" evidence="3">
    <location>
        <begin position="232"/>
        <end position="381"/>
    </location>
</feature>
<gene>
    <name evidence="4" type="ORF">F5I99_17605</name>
</gene>
<accession>A0A5J6LIN6</accession>
<dbReference type="PROSITE" id="PS51459">
    <property type="entry name" value="FIDO"/>
    <property type="match status" value="1"/>
</dbReference>
<dbReference type="PANTHER" id="PTHR13504">
    <property type="entry name" value="FIDO DOMAIN-CONTAINING PROTEIN DDB_G0283145"/>
    <property type="match status" value="1"/>
</dbReference>
<evidence type="ECO:0000259" key="3">
    <source>
        <dbReference type="PROSITE" id="PS51459"/>
    </source>
</evidence>
<evidence type="ECO:0000313" key="5">
    <source>
        <dbReference type="Proteomes" id="UP000325606"/>
    </source>
</evidence>
<evidence type="ECO:0000313" key="4">
    <source>
        <dbReference type="EMBL" id="QEW08162.1"/>
    </source>
</evidence>
<keyword evidence="2" id="KW-0067">ATP-binding</keyword>
<dbReference type="InterPro" id="IPR036597">
    <property type="entry name" value="Fido-like_dom_sf"/>
</dbReference>